<dbReference type="GO" id="GO:0004792">
    <property type="term" value="F:thiosulfate-cyanide sulfurtransferase activity"/>
    <property type="evidence" value="ECO:0007669"/>
    <property type="project" value="TreeGrafter"/>
</dbReference>
<name>A0A544Z5C0_9ACTN</name>
<feature type="region of interest" description="Disordered" evidence="1">
    <location>
        <begin position="360"/>
        <end position="382"/>
    </location>
</feature>
<dbReference type="Pfam" id="PF00899">
    <property type="entry name" value="ThiF"/>
    <property type="match status" value="1"/>
</dbReference>
<dbReference type="InterPro" id="IPR000594">
    <property type="entry name" value="ThiF_NAD_FAD-bd"/>
</dbReference>
<evidence type="ECO:0000313" key="4">
    <source>
        <dbReference type="Proteomes" id="UP000316541"/>
    </source>
</evidence>
<dbReference type="AlphaFoldDB" id="A0A544Z5C0"/>
<sequence>MRLPRVKAQHRPHRFGNDRIRIGGTAREISDPDGHVWAALNAMDGTRTPQEIVARLRRAYPRLTETEAADVVDPLLTSEFVEDAAGSRPDELSPRELERYSRNAAFFRGSGLAPRDHGWEAQVRLKRSRVLVLGLGGTGSHTAWALAACGVGAIHCVDRDLVELSDLTRQALYREADIGSPKVDVAVARLAEVNSSVRVTGETRAVECEEDMLDLVRGFDAVAMCAGEPAGRGGIRIWVNRACLAEKIPWALGGYNGPLVSVAAFTPGGPCYECLTAGVDAPLAPGIPLDLGGPDVIAPSAGVSGHLTAQAVIAFLTGMPATSGSYVTGVNLVAPDQHVYTRHPAAPDCPACAPDALRTGPLDTGPLDTGPLDTGPLDSMAG</sequence>
<dbReference type="GO" id="GO:0016779">
    <property type="term" value="F:nucleotidyltransferase activity"/>
    <property type="evidence" value="ECO:0007669"/>
    <property type="project" value="UniProtKB-KW"/>
</dbReference>
<reference evidence="3 4" key="1">
    <citation type="submission" date="2019-07" db="EMBL/GenBank/DDBJ databases">
        <title>Microbispora hainanensis DSM 45428.</title>
        <authorList>
            <person name="Thawai C."/>
        </authorList>
    </citation>
    <scope>NUCLEOTIDE SEQUENCE [LARGE SCALE GENOMIC DNA]</scope>
    <source>
        <strain evidence="3 4">DSM 45428</strain>
    </source>
</reference>
<dbReference type="GO" id="GO:0008641">
    <property type="term" value="F:ubiquitin-like modifier activating enzyme activity"/>
    <property type="evidence" value="ECO:0007669"/>
    <property type="project" value="InterPro"/>
</dbReference>
<dbReference type="SUPFAM" id="SSF69572">
    <property type="entry name" value="Activating enzymes of the ubiquitin-like proteins"/>
    <property type="match status" value="1"/>
</dbReference>
<dbReference type="InterPro" id="IPR035985">
    <property type="entry name" value="Ubiquitin-activating_enz"/>
</dbReference>
<proteinExistence type="predicted"/>
<feature type="domain" description="THIF-type NAD/FAD binding fold" evidence="2">
    <location>
        <begin position="117"/>
        <end position="336"/>
    </location>
</feature>
<evidence type="ECO:0000259" key="2">
    <source>
        <dbReference type="Pfam" id="PF00899"/>
    </source>
</evidence>
<gene>
    <name evidence="3" type="ORF">FLX08_00580</name>
</gene>
<dbReference type="GO" id="GO:0008146">
    <property type="term" value="F:sulfotransferase activity"/>
    <property type="evidence" value="ECO:0007669"/>
    <property type="project" value="TreeGrafter"/>
</dbReference>
<evidence type="ECO:0000313" key="3">
    <source>
        <dbReference type="EMBL" id="TQS24236.1"/>
    </source>
</evidence>
<dbReference type="EMBL" id="VIRM01000001">
    <property type="protein sequence ID" value="TQS24236.1"/>
    <property type="molecule type" value="Genomic_DNA"/>
</dbReference>
<evidence type="ECO:0000256" key="1">
    <source>
        <dbReference type="SAM" id="MobiDB-lite"/>
    </source>
</evidence>
<dbReference type="Proteomes" id="UP000316541">
    <property type="component" value="Unassembled WGS sequence"/>
</dbReference>
<dbReference type="PANTHER" id="PTHR10953">
    <property type="entry name" value="UBIQUITIN-ACTIVATING ENZYME E1"/>
    <property type="match status" value="1"/>
</dbReference>
<accession>A0A544Z5C0</accession>
<dbReference type="PANTHER" id="PTHR10953:SF102">
    <property type="entry name" value="ADENYLYLTRANSFERASE AND SULFURTRANSFERASE MOCS3"/>
    <property type="match status" value="1"/>
</dbReference>
<keyword evidence="3" id="KW-0548">Nucleotidyltransferase</keyword>
<dbReference type="GO" id="GO:0005829">
    <property type="term" value="C:cytosol"/>
    <property type="evidence" value="ECO:0007669"/>
    <property type="project" value="TreeGrafter"/>
</dbReference>
<organism evidence="3 4">
    <name type="scientific">Microbispora hainanensis</name>
    <dbReference type="NCBI Taxonomy" id="568844"/>
    <lineage>
        <taxon>Bacteria</taxon>
        <taxon>Bacillati</taxon>
        <taxon>Actinomycetota</taxon>
        <taxon>Actinomycetes</taxon>
        <taxon>Streptosporangiales</taxon>
        <taxon>Streptosporangiaceae</taxon>
        <taxon>Microbispora</taxon>
    </lineage>
</organism>
<protein>
    <submittedName>
        <fullName evidence="3">ThiF family adenylyltransferase</fullName>
    </submittedName>
</protein>
<dbReference type="Gene3D" id="3.40.50.720">
    <property type="entry name" value="NAD(P)-binding Rossmann-like Domain"/>
    <property type="match status" value="1"/>
</dbReference>
<comment type="caution">
    <text evidence="3">The sequence shown here is derived from an EMBL/GenBank/DDBJ whole genome shotgun (WGS) entry which is preliminary data.</text>
</comment>
<keyword evidence="3" id="KW-0808">Transferase</keyword>
<dbReference type="InterPro" id="IPR045886">
    <property type="entry name" value="ThiF/MoeB/HesA"/>
</dbReference>